<dbReference type="PANTHER" id="PTHR12001">
    <property type="entry name" value="GERANYLGERANYL PYROPHOSPHATE SYNTHASE"/>
    <property type="match status" value="1"/>
</dbReference>
<keyword evidence="1" id="KW-0479">Metal-binding</keyword>
<dbReference type="RefSeq" id="WP_346055064.1">
    <property type="nucleotide sequence ID" value="NZ_BAABIB010000090.1"/>
</dbReference>
<evidence type="ECO:0000256" key="2">
    <source>
        <dbReference type="ARBA" id="ARBA00022842"/>
    </source>
</evidence>
<sequence>MTTELTAQPTETRSAREILGWARELVEPELRAAAAGLPPSMRAPVWHHFGWDDDGGSGKAVRPALVLLAAQAVGGTVRPALPAAVAVELVHNFSLVHDDVMDSDETRRHRPTVWKVFGSDQAILAGDALLALSAQLLSGYPDQLRVLMNAVLDLVEGQSADLEFERREFVGAEECRQMAAGKTGALLGCACALGALAGGGTPDQIRQLGRFGEEAGLAFQFADDLLGIWGEPAVTGKPVFSDLRNRKKSLPVVAALASGTPEGRALAELYRSPDALSPEELAHAADLVERAGGRAWSEAQSEILLGRALAHLRAATPRDRPHAELAALAQLLARRDS</sequence>
<evidence type="ECO:0000256" key="3">
    <source>
        <dbReference type="RuleBase" id="RU004466"/>
    </source>
</evidence>
<protein>
    <submittedName>
        <fullName evidence="4">Family 2 encapsulin nanocompartment cargo protein polyprenyl transferase</fullName>
    </submittedName>
</protein>
<dbReference type="CDD" id="cd00685">
    <property type="entry name" value="Trans_IPPS_HT"/>
    <property type="match status" value="1"/>
</dbReference>
<accession>A0ABP9R310</accession>
<dbReference type="EMBL" id="BAABIB010000090">
    <property type="protein sequence ID" value="GAA5170508.1"/>
    <property type="molecule type" value="Genomic_DNA"/>
</dbReference>
<dbReference type="PROSITE" id="PS00723">
    <property type="entry name" value="POLYPRENYL_SYNTHASE_1"/>
    <property type="match status" value="1"/>
</dbReference>
<dbReference type="SFLD" id="SFLDG01017">
    <property type="entry name" value="Polyprenyl_Transferase_Like"/>
    <property type="match status" value="1"/>
</dbReference>
<keyword evidence="3 4" id="KW-0808">Transferase</keyword>
<evidence type="ECO:0000256" key="1">
    <source>
        <dbReference type="ARBA" id="ARBA00022723"/>
    </source>
</evidence>
<evidence type="ECO:0000313" key="4">
    <source>
        <dbReference type="EMBL" id="GAA5170508.1"/>
    </source>
</evidence>
<organism evidence="4 5">
    <name type="scientific">Amycolatopsis dongchuanensis</name>
    <dbReference type="NCBI Taxonomy" id="1070866"/>
    <lineage>
        <taxon>Bacteria</taxon>
        <taxon>Bacillati</taxon>
        <taxon>Actinomycetota</taxon>
        <taxon>Actinomycetes</taxon>
        <taxon>Pseudonocardiales</taxon>
        <taxon>Pseudonocardiaceae</taxon>
        <taxon>Amycolatopsis</taxon>
    </lineage>
</organism>
<dbReference type="Proteomes" id="UP001500192">
    <property type="component" value="Unassembled WGS sequence"/>
</dbReference>
<dbReference type="SFLD" id="SFLDS00005">
    <property type="entry name" value="Isoprenoid_Synthase_Type_I"/>
    <property type="match status" value="1"/>
</dbReference>
<dbReference type="InterPro" id="IPR000092">
    <property type="entry name" value="Polyprenyl_synt"/>
</dbReference>
<dbReference type="InterPro" id="IPR033749">
    <property type="entry name" value="Polyprenyl_synt_CS"/>
</dbReference>
<dbReference type="Pfam" id="PF00348">
    <property type="entry name" value="polyprenyl_synt"/>
    <property type="match status" value="1"/>
</dbReference>
<comment type="caution">
    <text evidence="4">The sequence shown here is derived from an EMBL/GenBank/DDBJ whole genome shotgun (WGS) entry which is preliminary data.</text>
</comment>
<dbReference type="InterPro" id="IPR008949">
    <property type="entry name" value="Isoprenoid_synthase_dom_sf"/>
</dbReference>
<comment type="similarity">
    <text evidence="3">Belongs to the FPP/GGPP synthase family.</text>
</comment>
<dbReference type="Gene3D" id="1.10.600.10">
    <property type="entry name" value="Farnesyl Diphosphate Synthase"/>
    <property type="match status" value="1"/>
</dbReference>
<gene>
    <name evidence="4" type="ORF">GCM10023214_49300</name>
</gene>
<keyword evidence="5" id="KW-1185">Reference proteome</keyword>
<proteinExistence type="inferred from homology"/>
<name>A0ABP9R310_9PSEU</name>
<dbReference type="SUPFAM" id="SSF48576">
    <property type="entry name" value="Terpenoid synthases"/>
    <property type="match status" value="1"/>
</dbReference>
<evidence type="ECO:0000313" key="5">
    <source>
        <dbReference type="Proteomes" id="UP001500192"/>
    </source>
</evidence>
<keyword evidence="2" id="KW-0460">Magnesium</keyword>
<dbReference type="PANTHER" id="PTHR12001:SF86">
    <property type="entry name" value="GERANYLGERANYL DIPHOSPHATE SYNTHASE"/>
    <property type="match status" value="1"/>
</dbReference>
<reference evidence="5" key="1">
    <citation type="journal article" date="2019" name="Int. J. Syst. Evol. Microbiol.">
        <title>The Global Catalogue of Microorganisms (GCM) 10K type strain sequencing project: providing services to taxonomists for standard genome sequencing and annotation.</title>
        <authorList>
            <consortium name="The Broad Institute Genomics Platform"/>
            <consortium name="The Broad Institute Genome Sequencing Center for Infectious Disease"/>
            <person name="Wu L."/>
            <person name="Ma J."/>
        </authorList>
    </citation>
    <scope>NUCLEOTIDE SEQUENCE [LARGE SCALE GENOMIC DNA]</scope>
    <source>
        <strain evidence="5">JCM 18054</strain>
    </source>
</reference>
<dbReference type="GO" id="GO:0016740">
    <property type="term" value="F:transferase activity"/>
    <property type="evidence" value="ECO:0007669"/>
    <property type="project" value="UniProtKB-KW"/>
</dbReference>